<evidence type="ECO:0000259" key="1">
    <source>
        <dbReference type="Pfam" id="PF00934"/>
    </source>
</evidence>
<keyword evidence="3" id="KW-1185">Reference proteome</keyword>
<dbReference type="InterPro" id="IPR038332">
    <property type="entry name" value="PPE_sf"/>
</dbReference>
<organism evidence="2 3">
    <name type="scientific">Mycobacterium basiliense</name>
    <dbReference type="NCBI Taxonomy" id="2094119"/>
    <lineage>
        <taxon>Bacteria</taxon>
        <taxon>Bacillati</taxon>
        <taxon>Actinomycetota</taxon>
        <taxon>Actinomycetes</taxon>
        <taxon>Mycobacteriales</taxon>
        <taxon>Mycobacteriaceae</taxon>
        <taxon>Mycobacterium</taxon>
    </lineage>
</organism>
<evidence type="ECO:0000313" key="2">
    <source>
        <dbReference type="EMBL" id="VDM88361.1"/>
    </source>
</evidence>
<dbReference type="EMBL" id="LR130759">
    <property type="protein sequence ID" value="VDM88361.1"/>
    <property type="molecule type" value="Genomic_DNA"/>
</dbReference>
<sequence length="89" mass="8246">MSAGSVESPSVWSAESEFAYIAEGDVSSVSAAPADLQGIGVTLSAANATASSATTGLLVAGADEVSLAAAAVFGRPLTGDGGTAGAGGG</sequence>
<evidence type="ECO:0000313" key="3">
    <source>
        <dbReference type="Proteomes" id="UP000269998"/>
    </source>
</evidence>
<dbReference type="KEGG" id="mbai:MB901379_01923"/>
<dbReference type="Proteomes" id="UP000269998">
    <property type="component" value="Chromosome"/>
</dbReference>
<dbReference type="Gene3D" id="1.10.287.850">
    <property type="entry name" value="HP0062-like domain"/>
    <property type="match status" value="1"/>
</dbReference>
<dbReference type="SUPFAM" id="SSF140459">
    <property type="entry name" value="PE/PPE dimer-like"/>
    <property type="match status" value="1"/>
</dbReference>
<proteinExistence type="predicted"/>
<dbReference type="Pfam" id="PF00934">
    <property type="entry name" value="PE"/>
    <property type="match status" value="1"/>
</dbReference>
<accession>A0A3S4BDP3</accession>
<feature type="domain" description="PE" evidence="1">
    <location>
        <begin position="29"/>
        <end position="74"/>
    </location>
</feature>
<gene>
    <name evidence="2" type="ORF">MB901379_01923</name>
</gene>
<reference evidence="3" key="1">
    <citation type="submission" date="2018-02" db="EMBL/GenBank/DDBJ databases">
        <authorList>
            <person name="Seth-Smith MB H."/>
            <person name="Seth-Smith H."/>
        </authorList>
    </citation>
    <scope>NUCLEOTIDE SEQUENCE [LARGE SCALE GENOMIC DNA]</scope>
</reference>
<dbReference type="AlphaFoldDB" id="A0A3S4BDP3"/>
<protein>
    <submittedName>
        <fullName evidence="2">PE family protein</fullName>
    </submittedName>
</protein>
<name>A0A3S4BDP3_9MYCO</name>
<dbReference type="InterPro" id="IPR000084">
    <property type="entry name" value="PE-PGRS_N"/>
</dbReference>